<dbReference type="HOGENOM" id="CLU_1256708_0_0_1"/>
<proteinExistence type="predicted"/>
<evidence type="ECO:0000256" key="1">
    <source>
        <dbReference type="SAM" id="MobiDB-lite"/>
    </source>
</evidence>
<gene>
    <name evidence="2" type="ORF">SERLA73DRAFT_152283</name>
</gene>
<sequence length="220" mass="23960">MHAEQWGIVNTLGMCKPGNTEVFGYVTICGKVKVQTAPKSPSSPSMSYPASLLRLLCSLFNPQLSATKDCIQNKYGNNSKWRNDHILDRHGGIKYKGDIAIWKRMRDWAAPSLVLNDLPSGDESLFDVGVKLQLACWAQGVQPEGIRSTDSGRWQHSWWLQWGGGCWRRGIVSRVGIDMPCDSSTTLATGTIESVMEECAGDGGAGPGRMRSGNNGQDAG</sequence>
<protein>
    <submittedName>
        <fullName evidence="2">Uncharacterized protein</fullName>
    </submittedName>
</protein>
<keyword evidence="3" id="KW-1185">Reference proteome</keyword>
<name>F8PVS6_SERL3</name>
<dbReference type="EMBL" id="GL945479">
    <property type="protein sequence ID" value="EGO00210.1"/>
    <property type="molecule type" value="Genomic_DNA"/>
</dbReference>
<evidence type="ECO:0000313" key="2">
    <source>
        <dbReference type="EMBL" id="EGO00210.1"/>
    </source>
</evidence>
<feature type="region of interest" description="Disordered" evidence="1">
    <location>
        <begin position="200"/>
        <end position="220"/>
    </location>
</feature>
<dbReference type="Proteomes" id="UP000008063">
    <property type="component" value="Unassembled WGS sequence"/>
</dbReference>
<organism evidence="3">
    <name type="scientific">Serpula lacrymans var. lacrymans (strain S7.3)</name>
    <name type="common">Dry rot fungus</name>
    <dbReference type="NCBI Taxonomy" id="936435"/>
    <lineage>
        <taxon>Eukaryota</taxon>
        <taxon>Fungi</taxon>
        <taxon>Dikarya</taxon>
        <taxon>Basidiomycota</taxon>
        <taxon>Agaricomycotina</taxon>
        <taxon>Agaricomycetes</taxon>
        <taxon>Agaricomycetidae</taxon>
        <taxon>Boletales</taxon>
        <taxon>Coniophorineae</taxon>
        <taxon>Serpulaceae</taxon>
        <taxon>Serpula</taxon>
    </lineage>
</organism>
<dbReference type="InParanoid" id="F8PVS6"/>
<dbReference type="AlphaFoldDB" id="F8PVS6"/>
<reference evidence="3" key="1">
    <citation type="journal article" date="2011" name="Science">
        <title>The plant cell wall-decomposing machinery underlies the functional diversity of forest fungi.</title>
        <authorList>
            <person name="Eastwood D.C."/>
            <person name="Floudas D."/>
            <person name="Binder M."/>
            <person name="Majcherczyk A."/>
            <person name="Schneider P."/>
            <person name="Aerts A."/>
            <person name="Asiegbu F.O."/>
            <person name="Baker S.E."/>
            <person name="Barry K."/>
            <person name="Bendiksby M."/>
            <person name="Blumentritt M."/>
            <person name="Coutinho P.M."/>
            <person name="Cullen D."/>
            <person name="de Vries R.P."/>
            <person name="Gathman A."/>
            <person name="Goodell B."/>
            <person name="Henrissat B."/>
            <person name="Ihrmark K."/>
            <person name="Kauserud H."/>
            <person name="Kohler A."/>
            <person name="LaButti K."/>
            <person name="Lapidus A."/>
            <person name="Lavin J.L."/>
            <person name="Lee Y.-H."/>
            <person name="Lindquist E."/>
            <person name="Lilly W."/>
            <person name="Lucas S."/>
            <person name="Morin E."/>
            <person name="Murat C."/>
            <person name="Oguiza J.A."/>
            <person name="Park J."/>
            <person name="Pisabarro A.G."/>
            <person name="Riley R."/>
            <person name="Rosling A."/>
            <person name="Salamov A."/>
            <person name="Schmidt O."/>
            <person name="Schmutz J."/>
            <person name="Skrede I."/>
            <person name="Stenlid J."/>
            <person name="Wiebenga A."/>
            <person name="Xie X."/>
            <person name="Kuees U."/>
            <person name="Hibbett D.S."/>
            <person name="Hoffmeister D."/>
            <person name="Hoegberg N."/>
            <person name="Martin F."/>
            <person name="Grigoriev I.V."/>
            <person name="Watkinson S.C."/>
        </authorList>
    </citation>
    <scope>NUCLEOTIDE SEQUENCE [LARGE SCALE GENOMIC DNA]</scope>
    <source>
        <strain evidence="3">strain S7.3</strain>
    </source>
</reference>
<evidence type="ECO:0000313" key="3">
    <source>
        <dbReference type="Proteomes" id="UP000008063"/>
    </source>
</evidence>
<accession>F8PVS6</accession>